<evidence type="ECO:0000256" key="3">
    <source>
        <dbReference type="ARBA" id="ARBA00022960"/>
    </source>
</evidence>
<protein>
    <recommendedName>
        <fullName evidence="6">RNA-binding protein KhpB</fullName>
    </recommendedName>
    <alternativeName>
        <fullName evidence="6">RNA-binding protein EloR</fullName>
    </alternativeName>
</protein>
<dbReference type="InterPro" id="IPR009019">
    <property type="entry name" value="KH_sf_prok-type"/>
</dbReference>
<dbReference type="PANTHER" id="PTHR35800">
    <property type="entry name" value="PROTEIN JAG"/>
    <property type="match status" value="1"/>
</dbReference>
<dbReference type="Pfam" id="PF14804">
    <property type="entry name" value="Jag_N"/>
    <property type="match status" value="1"/>
</dbReference>
<proteinExistence type="inferred from homology"/>
<dbReference type="PANTHER" id="PTHR35800:SF1">
    <property type="entry name" value="RNA-BINDING PROTEIN KHPB"/>
    <property type="match status" value="1"/>
</dbReference>
<dbReference type="Gene3D" id="3.30.300.20">
    <property type="match status" value="1"/>
</dbReference>
<dbReference type="CDD" id="cd02414">
    <property type="entry name" value="KH-II_Jag"/>
    <property type="match status" value="1"/>
</dbReference>
<dbReference type="InterPro" id="IPR038008">
    <property type="entry name" value="Jag_KH"/>
</dbReference>
<keyword evidence="3 6" id="KW-0133">Cell shape</keyword>
<dbReference type="InterPro" id="IPR039247">
    <property type="entry name" value="KhpB"/>
</dbReference>
<dbReference type="InterPro" id="IPR036867">
    <property type="entry name" value="R3H_dom_sf"/>
</dbReference>
<evidence type="ECO:0000256" key="5">
    <source>
        <dbReference type="ARBA" id="ARBA00023316"/>
    </source>
</evidence>
<dbReference type="InterPro" id="IPR004087">
    <property type="entry name" value="KH_dom"/>
</dbReference>
<dbReference type="CDD" id="cd02644">
    <property type="entry name" value="R3H_jag"/>
    <property type="match status" value="1"/>
</dbReference>
<evidence type="ECO:0000256" key="2">
    <source>
        <dbReference type="ARBA" id="ARBA00022884"/>
    </source>
</evidence>
<comment type="caution">
    <text evidence="8">The sequence shown here is derived from an EMBL/GenBank/DDBJ whole genome shotgun (WGS) entry which is preliminary data.</text>
</comment>
<dbReference type="GO" id="GO:0009252">
    <property type="term" value="P:peptidoglycan biosynthetic process"/>
    <property type="evidence" value="ECO:0007669"/>
    <property type="project" value="UniProtKB-UniRule"/>
</dbReference>
<dbReference type="NCBIfam" id="NF041568">
    <property type="entry name" value="Jag_EloR"/>
    <property type="match status" value="1"/>
</dbReference>
<comment type="domain">
    <text evidence="6">Has an N-terminal Jag-N domain and 2 RNA-binding domains (KH and R3H).</text>
</comment>
<keyword evidence="5 6" id="KW-0961">Cell wall biogenesis/degradation</keyword>
<dbReference type="SMART" id="SM00322">
    <property type="entry name" value="KH"/>
    <property type="match status" value="1"/>
</dbReference>
<feature type="domain" description="R3H" evidence="7">
    <location>
        <begin position="140"/>
        <end position="206"/>
    </location>
</feature>
<comment type="similarity">
    <text evidence="6">Belongs to the KhpB RNA-binding protein family.</text>
</comment>
<dbReference type="EMBL" id="LNQP01000031">
    <property type="protein sequence ID" value="KSU87998.1"/>
    <property type="molecule type" value="Genomic_DNA"/>
</dbReference>
<dbReference type="InterPro" id="IPR038247">
    <property type="entry name" value="Jag_N_dom_sf"/>
</dbReference>
<dbReference type="InterPro" id="IPR015946">
    <property type="entry name" value="KH_dom-like_a/b"/>
</dbReference>
<comment type="subunit">
    <text evidence="6">Forms a complex with KhpA.</text>
</comment>
<reference evidence="8 9" key="1">
    <citation type="submission" date="2015-11" db="EMBL/GenBank/DDBJ databases">
        <title>Bacillus caseinolyticus sp nov.</title>
        <authorList>
            <person name="Dastager S.G."/>
            <person name="Mawlankar R."/>
        </authorList>
    </citation>
    <scope>NUCLEOTIDE SEQUENCE [LARGE SCALE GENOMIC DNA]</scope>
    <source>
        <strain evidence="8 9">SGD-V-76</strain>
    </source>
</reference>
<gene>
    <name evidence="6" type="primary">khpB</name>
    <name evidence="6" type="synonym">eloR</name>
    <name evidence="8" type="ORF">AS180_10380</name>
</gene>
<dbReference type="Pfam" id="PF13083">
    <property type="entry name" value="KH_KhpA-B"/>
    <property type="match status" value="1"/>
</dbReference>
<organism evidence="8 9">
    <name type="scientific">Priestia veravalensis</name>
    <dbReference type="NCBI Taxonomy" id="1414648"/>
    <lineage>
        <taxon>Bacteria</taxon>
        <taxon>Bacillati</taxon>
        <taxon>Bacillota</taxon>
        <taxon>Bacilli</taxon>
        <taxon>Bacillales</taxon>
        <taxon>Bacillaceae</taxon>
        <taxon>Priestia</taxon>
    </lineage>
</organism>
<evidence type="ECO:0000313" key="8">
    <source>
        <dbReference type="EMBL" id="KSU87998.1"/>
    </source>
</evidence>
<keyword evidence="4 6" id="KW-0143">Chaperone</keyword>
<dbReference type="SMART" id="SM00393">
    <property type="entry name" value="R3H"/>
    <property type="match status" value="1"/>
</dbReference>
<dbReference type="Gene3D" id="3.30.30.80">
    <property type="entry name" value="probable RNA-binding protein from clostridium symbiosum atcc 14940"/>
    <property type="match status" value="1"/>
</dbReference>
<evidence type="ECO:0000256" key="6">
    <source>
        <dbReference type="HAMAP-Rule" id="MF_00867"/>
    </source>
</evidence>
<evidence type="ECO:0000259" key="7">
    <source>
        <dbReference type="PROSITE" id="PS51061"/>
    </source>
</evidence>
<evidence type="ECO:0000313" key="9">
    <source>
        <dbReference type="Proteomes" id="UP000053681"/>
    </source>
</evidence>
<dbReference type="RefSeq" id="WP_062686786.1">
    <property type="nucleotide sequence ID" value="NZ_KQ758647.1"/>
</dbReference>
<sequence>MKDITVTAPTVEEAVNQALSKLNISKEKAEITIIEQGKKGFLGIFKGKPFVVHVKKIIDPVEEAVAYINDVTAQMGIETAIEVKKTSRQCEIHISSSSIGLLIGKRGQTINALQLLTQLVANRYSKHYFKITLNAENYRERREETLVQLAEKMAHQVLRTNRSVQLETMPAHERKVIHQALAKNKKVGTLSVGEEPKRCVLMRPAHSVFKSTNHK</sequence>
<dbReference type="Pfam" id="PF01424">
    <property type="entry name" value="R3H"/>
    <property type="match status" value="1"/>
</dbReference>
<dbReference type="GO" id="GO:0003723">
    <property type="term" value="F:RNA binding"/>
    <property type="evidence" value="ECO:0007669"/>
    <property type="project" value="UniProtKB-UniRule"/>
</dbReference>
<feature type="region of interest" description="Jag_N domain" evidence="6">
    <location>
        <begin position="5"/>
        <end position="55"/>
    </location>
</feature>
<dbReference type="InterPro" id="IPR034079">
    <property type="entry name" value="R3H_KhpB"/>
</dbReference>
<dbReference type="Proteomes" id="UP000053681">
    <property type="component" value="Unassembled WGS sequence"/>
</dbReference>
<dbReference type="AlphaFoldDB" id="A0A0V8JLQ6"/>
<comment type="subcellular location">
    <subcellularLocation>
        <location evidence="6">Cytoplasm</location>
    </subcellularLocation>
</comment>
<keyword evidence="1 6" id="KW-0963">Cytoplasm</keyword>
<dbReference type="HAMAP" id="MF_00867">
    <property type="entry name" value="KhpB"/>
    <property type="match status" value="1"/>
</dbReference>
<dbReference type="SMART" id="SM01245">
    <property type="entry name" value="Jag_N"/>
    <property type="match status" value="1"/>
</dbReference>
<dbReference type="SUPFAM" id="SSF54814">
    <property type="entry name" value="Prokaryotic type KH domain (KH-domain type II)"/>
    <property type="match status" value="1"/>
</dbReference>
<name>A0A0V8JLQ6_9BACI</name>
<dbReference type="GO" id="GO:0071555">
    <property type="term" value="P:cell wall organization"/>
    <property type="evidence" value="ECO:0007669"/>
    <property type="project" value="UniProtKB-KW"/>
</dbReference>
<comment type="function">
    <text evidence="6">A probable RNA chaperone. Forms a complex with KhpA which binds to cellular RNA and controls its expression. Plays a role in peptidoglycan (PG) homeostasis and cell length regulation.</text>
</comment>
<dbReference type="PROSITE" id="PS50084">
    <property type="entry name" value="KH_TYPE_1"/>
    <property type="match status" value="1"/>
</dbReference>
<dbReference type="GO" id="GO:0005737">
    <property type="term" value="C:cytoplasm"/>
    <property type="evidence" value="ECO:0007669"/>
    <property type="project" value="UniProtKB-SubCell"/>
</dbReference>
<accession>A0A0V8JLQ6</accession>
<dbReference type="GO" id="GO:0008360">
    <property type="term" value="P:regulation of cell shape"/>
    <property type="evidence" value="ECO:0007669"/>
    <property type="project" value="UniProtKB-KW"/>
</dbReference>
<dbReference type="SUPFAM" id="SSF82708">
    <property type="entry name" value="R3H domain"/>
    <property type="match status" value="1"/>
</dbReference>
<keyword evidence="2 6" id="KW-0694">RNA-binding</keyword>
<keyword evidence="9" id="KW-1185">Reference proteome</keyword>
<dbReference type="Gene3D" id="3.30.1370.50">
    <property type="entry name" value="R3H-like domain"/>
    <property type="match status" value="1"/>
</dbReference>
<evidence type="ECO:0000256" key="4">
    <source>
        <dbReference type="ARBA" id="ARBA00023186"/>
    </source>
</evidence>
<dbReference type="PROSITE" id="PS51061">
    <property type="entry name" value="R3H"/>
    <property type="match status" value="1"/>
</dbReference>
<dbReference type="InterPro" id="IPR032782">
    <property type="entry name" value="KhpB_N"/>
</dbReference>
<dbReference type="InterPro" id="IPR001374">
    <property type="entry name" value="R3H_dom"/>
</dbReference>
<evidence type="ECO:0000256" key="1">
    <source>
        <dbReference type="ARBA" id="ARBA00022490"/>
    </source>
</evidence>